<keyword evidence="1" id="KW-1133">Transmembrane helix</keyword>
<feature type="transmembrane region" description="Helical" evidence="1">
    <location>
        <begin position="34"/>
        <end position="60"/>
    </location>
</feature>
<dbReference type="CDD" id="cd03392">
    <property type="entry name" value="PAP2_like_2"/>
    <property type="match status" value="1"/>
</dbReference>
<feature type="domain" description="Phosphatidic acid phosphatase type 2/haloperoxidase" evidence="2">
    <location>
        <begin position="67"/>
        <end position="179"/>
    </location>
</feature>
<accession>A0ABW4J5K1</accession>
<keyword evidence="1" id="KW-0812">Transmembrane</keyword>
<dbReference type="PANTHER" id="PTHR14969:SF13">
    <property type="entry name" value="AT30094P"/>
    <property type="match status" value="1"/>
</dbReference>
<keyword evidence="1" id="KW-0472">Membrane</keyword>
<feature type="transmembrane region" description="Helical" evidence="1">
    <location>
        <begin position="164"/>
        <end position="181"/>
    </location>
</feature>
<evidence type="ECO:0000259" key="2">
    <source>
        <dbReference type="SMART" id="SM00014"/>
    </source>
</evidence>
<feature type="transmembrane region" description="Helical" evidence="1">
    <location>
        <begin position="108"/>
        <end position="129"/>
    </location>
</feature>
<protein>
    <submittedName>
        <fullName evidence="3">Phosphatase PAP2 family protein</fullName>
    </submittedName>
</protein>
<dbReference type="Gene3D" id="1.20.144.10">
    <property type="entry name" value="Phosphatidic acid phosphatase type 2/haloperoxidase"/>
    <property type="match status" value="2"/>
</dbReference>
<dbReference type="RefSeq" id="WP_164506990.1">
    <property type="nucleotide sequence ID" value="NZ_JBHTOP010000006.1"/>
</dbReference>
<keyword evidence="4" id="KW-1185">Reference proteome</keyword>
<dbReference type="EMBL" id="JBHTOP010000006">
    <property type="protein sequence ID" value="MFD1671203.1"/>
    <property type="molecule type" value="Genomic_DNA"/>
</dbReference>
<evidence type="ECO:0000256" key="1">
    <source>
        <dbReference type="SAM" id="Phobius"/>
    </source>
</evidence>
<organism evidence="3 4">
    <name type="scientific">Agrilactobacillus yilanensis</name>
    <dbReference type="NCBI Taxonomy" id="2485997"/>
    <lineage>
        <taxon>Bacteria</taxon>
        <taxon>Bacillati</taxon>
        <taxon>Bacillota</taxon>
        <taxon>Bacilli</taxon>
        <taxon>Lactobacillales</taxon>
        <taxon>Lactobacillaceae</taxon>
        <taxon>Agrilactobacillus</taxon>
    </lineage>
</organism>
<evidence type="ECO:0000313" key="3">
    <source>
        <dbReference type="EMBL" id="MFD1671203.1"/>
    </source>
</evidence>
<reference evidence="4" key="1">
    <citation type="journal article" date="2019" name="Int. J. Syst. Evol. Microbiol.">
        <title>The Global Catalogue of Microorganisms (GCM) 10K type strain sequencing project: providing services to taxonomists for standard genome sequencing and annotation.</title>
        <authorList>
            <consortium name="The Broad Institute Genomics Platform"/>
            <consortium name="The Broad Institute Genome Sequencing Center for Infectious Disease"/>
            <person name="Wu L."/>
            <person name="Ma J."/>
        </authorList>
    </citation>
    <scope>NUCLEOTIDE SEQUENCE [LARGE SCALE GENOMIC DNA]</scope>
    <source>
        <strain evidence="4">CCM 8896</strain>
    </source>
</reference>
<dbReference type="SUPFAM" id="SSF48317">
    <property type="entry name" value="Acid phosphatase/Vanadium-dependent haloperoxidase"/>
    <property type="match status" value="1"/>
</dbReference>
<dbReference type="InterPro" id="IPR036938">
    <property type="entry name" value="PAP2/HPO_sf"/>
</dbReference>
<feature type="transmembrane region" description="Helical" evidence="1">
    <location>
        <begin position="67"/>
        <end position="88"/>
    </location>
</feature>
<name>A0ABW4J5K1_9LACO</name>
<comment type="caution">
    <text evidence="3">The sequence shown here is derived from an EMBL/GenBank/DDBJ whole genome shotgun (WGS) entry which is preliminary data.</text>
</comment>
<feature type="transmembrane region" description="Helical" evidence="1">
    <location>
        <begin position="136"/>
        <end position="158"/>
    </location>
</feature>
<sequence length="204" mass="23393">MLISLLTNQSWIHQLDQWGHNQLQVFPHAQFNQIAIIITYLGQHEATIGLTLLVGAYLIWKKHYRWAIFLAQNIILGNLLNHIVKSIIQRPRPSLNQILPQNGYSFPSGHSANSVLLYSSILIILYYFIKSRTKRTILTVIAILIPILVGCSRVYLQVHYPSDVLAGWTSALGNLSLFYLLSRHFYLPRLPDVPQNDFSHDQSH</sequence>
<dbReference type="SMART" id="SM00014">
    <property type="entry name" value="acidPPc"/>
    <property type="match status" value="1"/>
</dbReference>
<proteinExistence type="predicted"/>
<dbReference type="Proteomes" id="UP001597267">
    <property type="component" value="Unassembled WGS sequence"/>
</dbReference>
<gene>
    <name evidence="3" type="ORF">ACFQ5M_03750</name>
</gene>
<dbReference type="Pfam" id="PF01569">
    <property type="entry name" value="PAP2"/>
    <property type="match status" value="1"/>
</dbReference>
<dbReference type="PANTHER" id="PTHR14969">
    <property type="entry name" value="SPHINGOSINE-1-PHOSPHATE PHOSPHOHYDROLASE"/>
    <property type="match status" value="1"/>
</dbReference>
<evidence type="ECO:0000313" key="4">
    <source>
        <dbReference type="Proteomes" id="UP001597267"/>
    </source>
</evidence>
<dbReference type="InterPro" id="IPR000326">
    <property type="entry name" value="PAP2/HPO"/>
</dbReference>